<dbReference type="PhylomeDB" id="E9HF58"/>
<dbReference type="EMBL" id="GL732633">
    <property type="protein sequence ID" value="EFX69647.1"/>
    <property type="molecule type" value="Genomic_DNA"/>
</dbReference>
<dbReference type="AlphaFoldDB" id="E9HF58"/>
<dbReference type="STRING" id="6669.E9HF58"/>
<organism evidence="2 3">
    <name type="scientific">Daphnia pulex</name>
    <name type="common">Water flea</name>
    <dbReference type="NCBI Taxonomy" id="6669"/>
    <lineage>
        <taxon>Eukaryota</taxon>
        <taxon>Metazoa</taxon>
        <taxon>Ecdysozoa</taxon>
        <taxon>Arthropoda</taxon>
        <taxon>Crustacea</taxon>
        <taxon>Branchiopoda</taxon>
        <taxon>Diplostraca</taxon>
        <taxon>Cladocera</taxon>
        <taxon>Anomopoda</taxon>
        <taxon>Daphniidae</taxon>
        <taxon>Daphnia</taxon>
    </lineage>
</organism>
<dbReference type="Proteomes" id="UP000000305">
    <property type="component" value="Unassembled WGS sequence"/>
</dbReference>
<evidence type="ECO:0000256" key="1">
    <source>
        <dbReference type="SAM" id="SignalP"/>
    </source>
</evidence>
<name>E9HF58_DAPPU</name>
<protein>
    <recommendedName>
        <fullName evidence="4">C2H2-type domain-containing protein</fullName>
    </recommendedName>
</protein>
<dbReference type="InParanoid" id="E9HF58"/>
<accession>E9HF58</accession>
<reference evidence="2 3" key="1">
    <citation type="journal article" date="2011" name="Science">
        <title>The ecoresponsive genome of Daphnia pulex.</title>
        <authorList>
            <person name="Colbourne J.K."/>
            <person name="Pfrender M.E."/>
            <person name="Gilbert D."/>
            <person name="Thomas W.K."/>
            <person name="Tucker A."/>
            <person name="Oakley T.H."/>
            <person name="Tokishita S."/>
            <person name="Aerts A."/>
            <person name="Arnold G.J."/>
            <person name="Basu M.K."/>
            <person name="Bauer D.J."/>
            <person name="Caceres C.E."/>
            <person name="Carmel L."/>
            <person name="Casola C."/>
            <person name="Choi J.H."/>
            <person name="Detter J.C."/>
            <person name="Dong Q."/>
            <person name="Dusheyko S."/>
            <person name="Eads B.D."/>
            <person name="Frohlich T."/>
            <person name="Geiler-Samerotte K.A."/>
            <person name="Gerlach D."/>
            <person name="Hatcher P."/>
            <person name="Jogdeo S."/>
            <person name="Krijgsveld J."/>
            <person name="Kriventseva E.V."/>
            <person name="Kultz D."/>
            <person name="Laforsch C."/>
            <person name="Lindquist E."/>
            <person name="Lopez J."/>
            <person name="Manak J.R."/>
            <person name="Muller J."/>
            <person name="Pangilinan J."/>
            <person name="Patwardhan R.P."/>
            <person name="Pitluck S."/>
            <person name="Pritham E.J."/>
            <person name="Rechtsteiner A."/>
            <person name="Rho M."/>
            <person name="Rogozin I.B."/>
            <person name="Sakarya O."/>
            <person name="Salamov A."/>
            <person name="Schaack S."/>
            <person name="Shapiro H."/>
            <person name="Shiga Y."/>
            <person name="Skalitzky C."/>
            <person name="Smith Z."/>
            <person name="Souvorov A."/>
            <person name="Sung W."/>
            <person name="Tang Z."/>
            <person name="Tsuchiya D."/>
            <person name="Tu H."/>
            <person name="Vos H."/>
            <person name="Wang M."/>
            <person name="Wolf Y.I."/>
            <person name="Yamagata H."/>
            <person name="Yamada T."/>
            <person name="Ye Y."/>
            <person name="Shaw J.R."/>
            <person name="Andrews J."/>
            <person name="Crease T.J."/>
            <person name="Tang H."/>
            <person name="Lucas S.M."/>
            <person name="Robertson H.M."/>
            <person name="Bork P."/>
            <person name="Koonin E.V."/>
            <person name="Zdobnov E.M."/>
            <person name="Grigoriev I.V."/>
            <person name="Lynch M."/>
            <person name="Boore J.L."/>
        </authorList>
    </citation>
    <scope>NUCLEOTIDE SEQUENCE [LARGE SCALE GENOMIC DNA]</scope>
</reference>
<feature type="signal peptide" evidence="1">
    <location>
        <begin position="1"/>
        <end position="15"/>
    </location>
</feature>
<gene>
    <name evidence="2" type="ORF">DAPPUDRAFT_113497</name>
</gene>
<dbReference type="PANTHER" id="PTHR22796">
    <property type="entry name" value="URG4-RELATED"/>
    <property type="match status" value="1"/>
</dbReference>
<evidence type="ECO:0000313" key="2">
    <source>
        <dbReference type="EMBL" id="EFX69647.1"/>
    </source>
</evidence>
<feature type="chain" id="PRO_5013243368" description="C2H2-type domain-containing protein" evidence="1">
    <location>
        <begin position="16"/>
        <end position="485"/>
    </location>
</feature>
<dbReference type="HOGENOM" id="CLU_044257_0_0_1"/>
<evidence type="ECO:0000313" key="3">
    <source>
        <dbReference type="Proteomes" id="UP000000305"/>
    </source>
</evidence>
<dbReference type="PANTHER" id="PTHR22796:SF1">
    <property type="entry name" value="VWFA DOMAIN-CONTAINING PROTEIN"/>
    <property type="match status" value="1"/>
</dbReference>
<dbReference type="KEGG" id="dpx:DAPPUDRAFT_113497"/>
<sequence>MKLACFLLIMVICNAEQVPQRESVEQPISMTAVYGKHLRLLAVPEADLLIAAIVASVRRFKDADFSSPWLAGPYDILIPISNSSANTGALIKPMDTEVWICIALSVPAVIASLIGLSKCINALNKRIGSIKPIENNSGAGSIQIIDYVVCVILSQAFEKEMVKKTSNRIRNERWLQDARFMHKHLDLHLVDLLEKKKISEVLEFIGNPKHLYDVVLGQLIAQKVPKVDEEWVTFINHLKQAITINAALATNVVKGRAQTFVDQLRNEFLNGYLQSEHLASAFLIDCTGEYEDCDSEDKMEFQEMCLSSLMQILNDTKSPNNQQDFAMELSPQVVKNMKTLNDPAALPRCGASCRMCGSLCIETANHDTNLRPHDAIHQPGGVAGMHLIENLKLDYSTCSQAYECDATFTLGNDQQDHKFRNFDKVFPGWKNPRINEELPVREYILATHNEDLAKKYKLKPCADIPSSFFRDLATVKEQLKRELQN</sequence>
<proteinExistence type="predicted"/>
<keyword evidence="1" id="KW-0732">Signal</keyword>
<keyword evidence="3" id="KW-1185">Reference proteome</keyword>
<evidence type="ECO:0008006" key="4">
    <source>
        <dbReference type="Google" id="ProtNLM"/>
    </source>
</evidence>